<dbReference type="AlphaFoldDB" id="A0AAU9SFL3"/>
<sequence length="257" mass="30007">MKQMPKSRLKQLLERPLGLKYIYIGDKSFSKGDAKEFEPTSLCLGKLVQNYMEDPDSGKQRCGGPDSCDTCFDEEFYSTRRILRRLKNLLLCTHIPEGERDLMIKTREIVEKENNEDSQMRVVLDELVALGYNAAICKYRWKRSRKLMCPGEYDYLDVIVGKKRVVIDFDFKSKFKIAPPTDTYKSLLETLPNVYVGRVGRLKKIVDVLAKAAKTSFEKNEREVPPWRRADHVFPRWLVPYVRTKPSQRKTNEITKK</sequence>
<dbReference type="NCBIfam" id="TIGR01615">
    <property type="entry name" value="A_thal_3542"/>
    <property type="match status" value="1"/>
</dbReference>
<dbReference type="InterPro" id="IPR006502">
    <property type="entry name" value="PDDEXK-like"/>
</dbReference>
<proteinExistence type="predicted"/>
<dbReference type="PANTHER" id="PTHR31579:SF14">
    <property type="entry name" value="RNA POLYMERASE SUBUNIT BETA-BETA PROTEIN, PUTATIVE (DUF506)-RELATED"/>
    <property type="match status" value="1"/>
</dbReference>
<accession>A0AAU9SFL3</accession>
<dbReference type="Pfam" id="PF04720">
    <property type="entry name" value="PDDEXK_6"/>
    <property type="match status" value="1"/>
</dbReference>
<dbReference type="PANTHER" id="PTHR31579">
    <property type="entry name" value="OS03G0796600 PROTEIN"/>
    <property type="match status" value="1"/>
</dbReference>
<name>A0AAU9SFL3_THLAR</name>
<dbReference type="EMBL" id="OU466861">
    <property type="protein sequence ID" value="CAH2064134.1"/>
    <property type="molecule type" value="Genomic_DNA"/>
</dbReference>
<evidence type="ECO:0000313" key="2">
    <source>
        <dbReference type="Proteomes" id="UP000836841"/>
    </source>
</evidence>
<protein>
    <submittedName>
        <fullName evidence="1">Uncharacterized protein</fullName>
    </submittedName>
</protein>
<gene>
    <name evidence="1" type="ORF">TAV2_LOCUS17045</name>
</gene>
<reference evidence="1 2" key="1">
    <citation type="submission" date="2022-03" db="EMBL/GenBank/DDBJ databases">
        <authorList>
            <person name="Nunn A."/>
            <person name="Chopra R."/>
            <person name="Nunn A."/>
            <person name="Contreras Garrido A."/>
        </authorList>
    </citation>
    <scope>NUCLEOTIDE SEQUENCE [LARGE SCALE GENOMIC DNA]</scope>
</reference>
<evidence type="ECO:0000313" key="1">
    <source>
        <dbReference type="EMBL" id="CAH2064134.1"/>
    </source>
</evidence>
<keyword evidence="2" id="KW-1185">Reference proteome</keyword>
<dbReference type="Proteomes" id="UP000836841">
    <property type="component" value="Chromosome 5"/>
</dbReference>
<organism evidence="1 2">
    <name type="scientific">Thlaspi arvense</name>
    <name type="common">Field penny-cress</name>
    <dbReference type="NCBI Taxonomy" id="13288"/>
    <lineage>
        <taxon>Eukaryota</taxon>
        <taxon>Viridiplantae</taxon>
        <taxon>Streptophyta</taxon>
        <taxon>Embryophyta</taxon>
        <taxon>Tracheophyta</taxon>
        <taxon>Spermatophyta</taxon>
        <taxon>Magnoliopsida</taxon>
        <taxon>eudicotyledons</taxon>
        <taxon>Gunneridae</taxon>
        <taxon>Pentapetalae</taxon>
        <taxon>rosids</taxon>
        <taxon>malvids</taxon>
        <taxon>Brassicales</taxon>
        <taxon>Brassicaceae</taxon>
        <taxon>Thlaspideae</taxon>
        <taxon>Thlaspi</taxon>
    </lineage>
</organism>